<keyword evidence="4 9" id="KW-0547">Nucleotide-binding</keyword>
<evidence type="ECO:0000256" key="3">
    <source>
        <dbReference type="ARBA" id="ARBA00022679"/>
    </source>
</evidence>
<sequence>MPKNYKFHDDDNSEESCYESEGETQYYPEKSIGSGTYAKARKFKSAEGHSSLVVLKPKNKDDIDFIEVYNKYKFFKTLYPKQNIELIEREDTYRLVLPYIVGVPYEALRLTNKRQQIKLFISAIEALKDCHNKGYIVLDLKADNIHYDINSGKSYLLDGGISVKKDRLLNPDIFVVNTNEELIAKRKKYTQIAPECWSQTPISAQKSMDVYALGSMMRSVLKPSADINRLIQLCLAPKPEHRPTLRTLEKHLRQLLLHRGNQPPNAPPKKYSGSEQINYAYALKILTEQSIVPTKKQYKRLRKNNKIPKAIVDFNHACVQIYESHNTIKKIYFSIYKRETLNLMLRGAIEFKKEYPLVEKRAMVFINTQLFKEFAQIRAANIFTTLDSSKTELPTRLTLSKPRNSIFQAPKKRPEHDEAKNTGVLNM</sequence>
<keyword evidence="5 13" id="KW-0418">Kinase</keyword>
<organism evidence="12 14">
    <name type="scientific">Legionella qingyii</name>
    <dbReference type="NCBI Taxonomy" id="2184757"/>
    <lineage>
        <taxon>Bacteria</taxon>
        <taxon>Pseudomonadati</taxon>
        <taxon>Pseudomonadota</taxon>
        <taxon>Gammaproteobacteria</taxon>
        <taxon>Legionellales</taxon>
        <taxon>Legionellaceae</taxon>
        <taxon>Legionella</taxon>
    </lineage>
</organism>
<protein>
    <recommendedName>
        <fullName evidence="1">non-specific serine/threonine protein kinase</fullName>
        <ecNumber evidence="1">2.7.11.1</ecNumber>
    </recommendedName>
</protein>
<reference evidence="12 14" key="1">
    <citation type="submission" date="2018-05" db="EMBL/GenBank/DDBJ databases">
        <title>Legionella qingyii sp.nov., whole genome shotgun sequence.</title>
        <authorList>
            <person name="Wu H."/>
            <person name="Zhu Q."/>
            <person name="Hu C."/>
        </authorList>
    </citation>
    <scope>NUCLEOTIDE SEQUENCE [LARGE SCALE GENOMIC DNA]</scope>
    <source>
        <strain evidence="12 14">HEB18</strain>
    </source>
</reference>
<dbReference type="Proteomes" id="UP000287374">
    <property type="component" value="Unassembled WGS sequence"/>
</dbReference>
<dbReference type="InterPro" id="IPR045216">
    <property type="entry name" value="CK2_alpha"/>
</dbReference>
<feature type="compositionally biased region" description="Acidic residues" evidence="10">
    <location>
        <begin position="11"/>
        <end position="22"/>
    </location>
</feature>
<evidence type="ECO:0000259" key="11">
    <source>
        <dbReference type="PROSITE" id="PS50011"/>
    </source>
</evidence>
<evidence type="ECO:0000313" key="12">
    <source>
        <dbReference type="EMBL" id="PWY57682.1"/>
    </source>
</evidence>
<comment type="catalytic activity">
    <reaction evidence="8">
        <text>L-seryl-[protein] + ATP = O-phospho-L-seryl-[protein] + ADP + H(+)</text>
        <dbReference type="Rhea" id="RHEA:17989"/>
        <dbReference type="Rhea" id="RHEA-COMP:9863"/>
        <dbReference type="Rhea" id="RHEA-COMP:11604"/>
        <dbReference type="ChEBI" id="CHEBI:15378"/>
        <dbReference type="ChEBI" id="CHEBI:29999"/>
        <dbReference type="ChEBI" id="CHEBI:30616"/>
        <dbReference type="ChEBI" id="CHEBI:83421"/>
        <dbReference type="ChEBI" id="CHEBI:456216"/>
        <dbReference type="EC" id="2.7.11.1"/>
    </reaction>
</comment>
<dbReference type="PANTHER" id="PTHR24054:SF0">
    <property type="entry name" value="CASEIN KINASE II SUBUNIT ALPHA"/>
    <property type="match status" value="1"/>
</dbReference>
<dbReference type="GO" id="GO:0051726">
    <property type="term" value="P:regulation of cell cycle"/>
    <property type="evidence" value="ECO:0007669"/>
    <property type="project" value="TreeGrafter"/>
</dbReference>
<dbReference type="OrthoDB" id="5652550at2"/>
<dbReference type="EC" id="2.7.11.1" evidence="1"/>
<reference evidence="13 15" key="2">
    <citation type="submission" date="2018-12" db="EMBL/GenBank/DDBJ databases">
        <title>Legionella sp,whole genome shotgun sequence.</title>
        <authorList>
            <person name="Wu H."/>
        </authorList>
    </citation>
    <scope>NUCLEOTIDE SEQUENCE [LARGE SCALE GENOMIC DNA]</scope>
    <source>
        <strain evidence="13">Km489</strain>
        <strain evidence="15">km489</strain>
    </source>
</reference>
<evidence type="ECO:0000256" key="5">
    <source>
        <dbReference type="ARBA" id="ARBA00022777"/>
    </source>
</evidence>
<dbReference type="EMBL" id="RZGX01000002">
    <property type="protein sequence ID" value="RUR25851.1"/>
    <property type="molecule type" value="Genomic_DNA"/>
</dbReference>
<dbReference type="RefSeq" id="WP_110141132.1">
    <property type="nucleotide sequence ID" value="NZ_QHJG01000001.1"/>
</dbReference>
<dbReference type="EMBL" id="QHJG01000001">
    <property type="protein sequence ID" value="PWY57682.1"/>
    <property type="molecule type" value="Genomic_DNA"/>
</dbReference>
<dbReference type="PROSITE" id="PS00107">
    <property type="entry name" value="PROTEIN_KINASE_ATP"/>
    <property type="match status" value="1"/>
</dbReference>
<dbReference type="InterPro" id="IPR011009">
    <property type="entry name" value="Kinase-like_dom_sf"/>
</dbReference>
<evidence type="ECO:0000256" key="6">
    <source>
        <dbReference type="ARBA" id="ARBA00022840"/>
    </source>
</evidence>
<comment type="caution">
    <text evidence="12">The sequence shown here is derived from an EMBL/GenBank/DDBJ whole genome shotgun (WGS) entry which is preliminary data.</text>
</comment>
<dbReference type="GO" id="GO:0005956">
    <property type="term" value="C:protein kinase CK2 complex"/>
    <property type="evidence" value="ECO:0007669"/>
    <property type="project" value="TreeGrafter"/>
</dbReference>
<evidence type="ECO:0000256" key="10">
    <source>
        <dbReference type="SAM" id="MobiDB-lite"/>
    </source>
</evidence>
<dbReference type="SUPFAM" id="SSF56112">
    <property type="entry name" value="Protein kinase-like (PK-like)"/>
    <property type="match status" value="1"/>
</dbReference>
<dbReference type="Pfam" id="PF00069">
    <property type="entry name" value="Pkinase"/>
    <property type="match status" value="1"/>
</dbReference>
<accession>A0A317UAW5</accession>
<dbReference type="SMART" id="SM00220">
    <property type="entry name" value="S_TKc"/>
    <property type="match status" value="1"/>
</dbReference>
<evidence type="ECO:0000313" key="14">
    <source>
        <dbReference type="Proteomes" id="UP000247152"/>
    </source>
</evidence>
<keyword evidence="2" id="KW-0723">Serine/threonine-protein kinase</keyword>
<comment type="catalytic activity">
    <reaction evidence="7">
        <text>L-threonyl-[protein] + ATP = O-phospho-L-threonyl-[protein] + ADP + H(+)</text>
        <dbReference type="Rhea" id="RHEA:46608"/>
        <dbReference type="Rhea" id="RHEA-COMP:11060"/>
        <dbReference type="Rhea" id="RHEA-COMP:11605"/>
        <dbReference type="ChEBI" id="CHEBI:15378"/>
        <dbReference type="ChEBI" id="CHEBI:30013"/>
        <dbReference type="ChEBI" id="CHEBI:30616"/>
        <dbReference type="ChEBI" id="CHEBI:61977"/>
        <dbReference type="ChEBI" id="CHEBI:456216"/>
        <dbReference type="EC" id="2.7.11.1"/>
    </reaction>
</comment>
<gene>
    <name evidence="12" type="ORF">DGG96_00890</name>
    <name evidence="13" type="ORF">ELY20_01500</name>
</gene>
<evidence type="ECO:0000256" key="2">
    <source>
        <dbReference type="ARBA" id="ARBA00022527"/>
    </source>
</evidence>
<keyword evidence="6 9" id="KW-0067">ATP-binding</keyword>
<name>A0A317UAW5_9GAMM</name>
<feature type="binding site" evidence="9">
    <location>
        <position position="56"/>
    </location>
    <ligand>
        <name>ATP</name>
        <dbReference type="ChEBI" id="CHEBI:30616"/>
    </ligand>
</feature>
<evidence type="ECO:0000256" key="8">
    <source>
        <dbReference type="ARBA" id="ARBA00048679"/>
    </source>
</evidence>
<evidence type="ECO:0000256" key="7">
    <source>
        <dbReference type="ARBA" id="ARBA00047899"/>
    </source>
</evidence>
<keyword evidence="3" id="KW-0808">Transferase</keyword>
<feature type="region of interest" description="Disordered" evidence="10">
    <location>
        <begin position="404"/>
        <end position="427"/>
    </location>
</feature>
<dbReference type="InterPro" id="IPR000719">
    <property type="entry name" value="Prot_kinase_dom"/>
</dbReference>
<evidence type="ECO:0000256" key="1">
    <source>
        <dbReference type="ARBA" id="ARBA00012513"/>
    </source>
</evidence>
<dbReference type="GO" id="GO:0005524">
    <property type="term" value="F:ATP binding"/>
    <property type="evidence" value="ECO:0007669"/>
    <property type="project" value="UniProtKB-UniRule"/>
</dbReference>
<dbReference type="AlphaFoldDB" id="A0A317UAW5"/>
<feature type="region of interest" description="Disordered" evidence="10">
    <location>
        <begin position="1"/>
        <end position="24"/>
    </location>
</feature>
<dbReference type="Gene3D" id="1.10.510.10">
    <property type="entry name" value="Transferase(Phosphotransferase) domain 1"/>
    <property type="match status" value="1"/>
</dbReference>
<dbReference type="GO" id="GO:0005829">
    <property type="term" value="C:cytosol"/>
    <property type="evidence" value="ECO:0007669"/>
    <property type="project" value="TreeGrafter"/>
</dbReference>
<dbReference type="GO" id="GO:0004674">
    <property type="term" value="F:protein serine/threonine kinase activity"/>
    <property type="evidence" value="ECO:0007669"/>
    <property type="project" value="UniProtKB-KW"/>
</dbReference>
<keyword evidence="15" id="KW-1185">Reference proteome</keyword>
<evidence type="ECO:0000313" key="15">
    <source>
        <dbReference type="Proteomes" id="UP000287374"/>
    </source>
</evidence>
<dbReference type="PANTHER" id="PTHR24054">
    <property type="entry name" value="CASEIN KINASE II SUBUNIT ALPHA"/>
    <property type="match status" value="1"/>
</dbReference>
<feature type="domain" description="Protein kinase" evidence="11">
    <location>
        <begin position="26"/>
        <end position="256"/>
    </location>
</feature>
<evidence type="ECO:0000256" key="9">
    <source>
        <dbReference type="PROSITE-ProRule" id="PRU10141"/>
    </source>
</evidence>
<evidence type="ECO:0000313" key="13">
    <source>
        <dbReference type="EMBL" id="RUR25851.1"/>
    </source>
</evidence>
<dbReference type="InterPro" id="IPR017441">
    <property type="entry name" value="Protein_kinase_ATP_BS"/>
</dbReference>
<dbReference type="Proteomes" id="UP000247152">
    <property type="component" value="Unassembled WGS sequence"/>
</dbReference>
<feature type="compositionally biased region" description="Basic and acidic residues" evidence="10">
    <location>
        <begin position="1"/>
        <end position="10"/>
    </location>
</feature>
<proteinExistence type="predicted"/>
<evidence type="ECO:0000256" key="4">
    <source>
        <dbReference type="ARBA" id="ARBA00022741"/>
    </source>
</evidence>
<dbReference type="PROSITE" id="PS50011">
    <property type="entry name" value="PROTEIN_KINASE_DOM"/>
    <property type="match status" value="1"/>
</dbReference>